<feature type="domain" description="Fibronectin type-III" evidence="7">
    <location>
        <begin position="513"/>
        <end position="599"/>
    </location>
</feature>
<keyword evidence="5 6" id="KW-0720">Serine protease</keyword>
<dbReference type="SUPFAM" id="SSF51055">
    <property type="entry name" value="Carbohydrate binding domain"/>
    <property type="match status" value="2"/>
</dbReference>
<evidence type="ECO:0000256" key="2">
    <source>
        <dbReference type="ARBA" id="ARBA00022670"/>
    </source>
</evidence>
<keyword evidence="9" id="KW-1185">Reference proteome</keyword>
<name>A0ABM9PSC3_9FLAO</name>
<evidence type="ECO:0000256" key="5">
    <source>
        <dbReference type="ARBA" id="ARBA00022825"/>
    </source>
</evidence>
<organism evidence="8 9">
    <name type="scientific">Tenacibaculum vairaonense</name>
    <dbReference type="NCBI Taxonomy" id="3137860"/>
    <lineage>
        <taxon>Bacteria</taxon>
        <taxon>Pseudomonadati</taxon>
        <taxon>Bacteroidota</taxon>
        <taxon>Flavobacteriia</taxon>
        <taxon>Flavobacteriales</taxon>
        <taxon>Flavobacteriaceae</taxon>
        <taxon>Tenacibaculum</taxon>
    </lineage>
</organism>
<dbReference type="PRINTS" id="PR00723">
    <property type="entry name" value="SUBTILISIN"/>
</dbReference>
<dbReference type="SMART" id="SM00060">
    <property type="entry name" value="FN3"/>
    <property type="match status" value="2"/>
</dbReference>
<dbReference type="SUPFAM" id="SSF52743">
    <property type="entry name" value="Subtilisin-like"/>
    <property type="match status" value="1"/>
</dbReference>
<evidence type="ECO:0000256" key="6">
    <source>
        <dbReference type="PROSITE-ProRule" id="PRU01240"/>
    </source>
</evidence>
<dbReference type="PANTHER" id="PTHR43399">
    <property type="entry name" value="SUBTILISIN-RELATED"/>
    <property type="match status" value="1"/>
</dbReference>
<dbReference type="InterPro" id="IPR023828">
    <property type="entry name" value="Peptidase_S8_Ser-AS"/>
</dbReference>
<accession>A0ABM9PSC3</accession>
<feature type="active site" description="Charge relay system" evidence="6">
    <location>
        <position position="447"/>
    </location>
</feature>
<dbReference type="InterPro" id="IPR022398">
    <property type="entry name" value="Peptidase_S8_His-AS"/>
</dbReference>
<dbReference type="InterPro" id="IPR036573">
    <property type="entry name" value="CBM_sf_5/12"/>
</dbReference>
<keyword evidence="4 6" id="KW-0378">Hydrolase</keyword>
<dbReference type="InterPro" id="IPR036116">
    <property type="entry name" value="FN3_sf"/>
</dbReference>
<dbReference type="InterPro" id="IPR000209">
    <property type="entry name" value="Peptidase_S8/S53_dom"/>
</dbReference>
<dbReference type="InterPro" id="IPR003961">
    <property type="entry name" value="FN3_dom"/>
</dbReference>
<dbReference type="PROSITE" id="PS50853">
    <property type="entry name" value="FN3"/>
    <property type="match status" value="2"/>
</dbReference>
<sequence>MKNQLKQVLTSIIFCVMGTVIAQKQQFNNKNQQKGVVIVKFKPFQEKQLRKQLIKTNQNRVLTASKKIGYVTTGSKSLDAKNKELKVFSMKRVFRPAGKHEAKHKKFGLHLWYEITYNNHESVDKAIELYKRDKGIEVAHARYKVDKNRNNNTFQEVPIKPLNKHNKINNNFTGIPNDPDFDKQWHYKNTGQEDGTIGSDINLEEAWKIEKGDSRVIVAVMDEEVEPSHPDLKRNMWVNEGEIPGNEIDDDNNGYVDDIHGYNFVWDRGELKGEDHGTHVAGTIAADTNNGIGVAGVAGGTGKGDGVRIMSCAILSWGIGGLEESYVYAADNGAVISNNSWGLHVDSSQDKVTATKAGIDYFVANAGGKEQAMEGGLVIFAAGNDNNEYSDSFPDAYEPVFHVASTDNKDKKSSFSTYGSWVEIAAPGSKVLSTLPEGKYGYNSGTSMATPHVAGVAALIVSKNYGNITSNQVKSLLQGESKQIDDLNPGFVGKLGTGRLDAYASLLADVNNIPTNVVLNNKTETSIKINWSSVITANSYELRYKAIGELTWKSIVVNTNSAVINNLKKTTEYQVQVRAKGNFGTSVFSERKIFWTSNNNPLPPNNVSPFARRLKSAGLKWDEVDDATAYEVSYKKSTNTNWTIFIPRSKNRAKLHNLTEQTEYQVRIRSIYGDTYSEHSDDLVFFTGTPVCSDFDPWDSNKVYLGTSWPTPASLVSHKGFIYENKHWTQNQEPGVSSAWKKLEACFSSGNNTPTVSITSPSNEQVIIQSSFEAITLSANATDSDGAIDKIQFSVNNTNLDQGNNIDWTPAAYGTYTIKVEVTDNQGATAVDIITITIKEKKGNQPPEVTMVTPVNGQIFEQDVFKPIVLKVDATDSDGTIDEIQFSVNNIDLEKGNDKEWIPESYGDHIIKVIVTDDKQAITSKQITITIKQPVTNEGCEGIAVWDVAKEYKVAGLQVVHKKNIYESKWWTKNEEPGTGGLWGPWKLIRACSEVQNFIVSPNPVQNRLKLKATILPKMNVQVSVSTLTGELIKEEVLKAESNSLSFDVSSLQKGLYVLKIKTQQYTQTQKIFVK</sequence>
<dbReference type="SMART" id="SM00089">
    <property type="entry name" value="PKD"/>
    <property type="match status" value="1"/>
</dbReference>
<evidence type="ECO:0000313" key="9">
    <source>
        <dbReference type="Proteomes" id="UP001497602"/>
    </source>
</evidence>
<dbReference type="CDD" id="cd12215">
    <property type="entry name" value="ChiC_BD"/>
    <property type="match status" value="2"/>
</dbReference>
<proteinExistence type="inferred from homology"/>
<dbReference type="InterPro" id="IPR026444">
    <property type="entry name" value="Secre_tail"/>
</dbReference>
<keyword evidence="2 6" id="KW-0645">Protease</keyword>
<dbReference type="Pfam" id="PF18962">
    <property type="entry name" value="Por_Secre_tail"/>
    <property type="match status" value="1"/>
</dbReference>
<dbReference type="Pfam" id="PF00041">
    <property type="entry name" value="fn3"/>
    <property type="match status" value="2"/>
</dbReference>
<dbReference type="InterPro" id="IPR013783">
    <property type="entry name" value="Ig-like_fold"/>
</dbReference>
<dbReference type="Pfam" id="PF17957">
    <property type="entry name" value="Big_7"/>
    <property type="match status" value="2"/>
</dbReference>
<dbReference type="PROSITE" id="PS00138">
    <property type="entry name" value="SUBTILASE_SER"/>
    <property type="match status" value="1"/>
</dbReference>
<dbReference type="PROSITE" id="PS51892">
    <property type="entry name" value="SUBTILASE"/>
    <property type="match status" value="1"/>
</dbReference>
<dbReference type="Pfam" id="PF00082">
    <property type="entry name" value="Peptidase_S8"/>
    <property type="match status" value="1"/>
</dbReference>
<dbReference type="InterPro" id="IPR035986">
    <property type="entry name" value="PKD_dom_sf"/>
</dbReference>
<dbReference type="InterPro" id="IPR003610">
    <property type="entry name" value="CBM5/12"/>
</dbReference>
<evidence type="ECO:0000256" key="4">
    <source>
        <dbReference type="ARBA" id="ARBA00022801"/>
    </source>
</evidence>
<dbReference type="Gene3D" id="2.10.10.20">
    <property type="entry name" value="Carbohydrate-binding module superfamily 5/12"/>
    <property type="match status" value="2"/>
</dbReference>
<feature type="domain" description="Fibronectin type-III" evidence="7">
    <location>
        <begin position="603"/>
        <end position="692"/>
    </location>
</feature>
<dbReference type="Gene3D" id="3.40.50.200">
    <property type="entry name" value="Peptidase S8/S53 domain"/>
    <property type="match status" value="1"/>
</dbReference>
<comment type="similarity">
    <text evidence="1 6">Belongs to the peptidase S8 family.</text>
</comment>
<dbReference type="CDD" id="cd00063">
    <property type="entry name" value="FN3"/>
    <property type="match status" value="2"/>
</dbReference>
<dbReference type="InterPro" id="IPR015500">
    <property type="entry name" value="Peptidase_S8_subtilisin-rel"/>
</dbReference>
<dbReference type="EMBL" id="CAXJRC010000046">
    <property type="protein sequence ID" value="CAL2108719.1"/>
    <property type="molecule type" value="Genomic_DNA"/>
</dbReference>
<evidence type="ECO:0000256" key="1">
    <source>
        <dbReference type="ARBA" id="ARBA00011073"/>
    </source>
</evidence>
<dbReference type="SUPFAM" id="SSF49265">
    <property type="entry name" value="Fibronectin type III"/>
    <property type="match status" value="1"/>
</dbReference>
<comment type="caution">
    <text evidence="8">The sequence shown here is derived from an EMBL/GenBank/DDBJ whole genome shotgun (WGS) entry which is preliminary data.</text>
</comment>
<dbReference type="NCBIfam" id="TIGR04183">
    <property type="entry name" value="Por_Secre_tail"/>
    <property type="match status" value="1"/>
</dbReference>
<protein>
    <submittedName>
        <fullName evidence="8">S8 family serine peptidase</fullName>
    </submittedName>
</protein>
<evidence type="ECO:0000313" key="8">
    <source>
        <dbReference type="EMBL" id="CAL2108719.1"/>
    </source>
</evidence>
<feature type="active site" description="Charge relay system" evidence="6">
    <location>
        <position position="276"/>
    </location>
</feature>
<dbReference type="PANTHER" id="PTHR43399:SF4">
    <property type="entry name" value="CELL WALL-ASSOCIATED PROTEASE"/>
    <property type="match status" value="1"/>
</dbReference>
<dbReference type="SMART" id="SM00495">
    <property type="entry name" value="ChtBD3"/>
    <property type="match status" value="2"/>
</dbReference>
<reference evidence="8 9" key="1">
    <citation type="submission" date="2024-05" db="EMBL/GenBank/DDBJ databases">
        <authorList>
            <person name="Duchaud E."/>
        </authorList>
    </citation>
    <scope>NUCLEOTIDE SEQUENCE [LARGE SCALE GENOMIC DNA]</scope>
    <source>
        <strain evidence="8">Ena-SAMPLE-TAB-13-05-2024-13:56:06:370-140305</strain>
    </source>
</reference>
<dbReference type="PROSITE" id="PS00137">
    <property type="entry name" value="SUBTILASE_HIS"/>
    <property type="match status" value="1"/>
</dbReference>
<dbReference type="InterPro" id="IPR022409">
    <property type="entry name" value="PKD/Chitinase_dom"/>
</dbReference>
<dbReference type="InterPro" id="IPR036852">
    <property type="entry name" value="Peptidase_S8/S53_dom_sf"/>
</dbReference>
<gene>
    <name evidence="8" type="ORF">T190115A13A_90065</name>
</gene>
<dbReference type="InterPro" id="IPR051048">
    <property type="entry name" value="Peptidase_S8/S53_subtilisin"/>
</dbReference>
<dbReference type="RefSeq" id="WP_348740318.1">
    <property type="nucleotide sequence ID" value="NZ_CAXJRC010000046.1"/>
</dbReference>
<evidence type="ECO:0000256" key="3">
    <source>
        <dbReference type="ARBA" id="ARBA00022729"/>
    </source>
</evidence>
<dbReference type="SUPFAM" id="SSF49299">
    <property type="entry name" value="PKD domain"/>
    <property type="match status" value="1"/>
</dbReference>
<keyword evidence="3" id="KW-0732">Signal</keyword>
<dbReference type="Proteomes" id="UP001497602">
    <property type="component" value="Unassembled WGS sequence"/>
</dbReference>
<evidence type="ECO:0000259" key="7">
    <source>
        <dbReference type="PROSITE" id="PS50853"/>
    </source>
</evidence>
<feature type="active site" description="Charge relay system" evidence="6">
    <location>
        <position position="222"/>
    </location>
</feature>
<dbReference type="Gene3D" id="2.60.40.10">
    <property type="entry name" value="Immunoglobulins"/>
    <property type="match status" value="4"/>
</dbReference>